<evidence type="ECO:0000256" key="4">
    <source>
        <dbReference type="ARBA" id="ARBA00022630"/>
    </source>
</evidence>
<dbReference type="InterPro" id="IPR013112">
    <property type="entry name" value="FAD-bd_8"/>
</dbReference>
<dbReference type="PROSITE" id="PS51384">
    <property type="entry name" value="FAD_FR"/>
    <property type="match status" value="1"/>
</dbReference>
<evidence type="ECO:0000256" key="8">
    <source>
        <dbReference type="ARBA" id="ARBA00022837"/>
    </source>
</evidence>
<dbReference type="CDD" id="cd06186">
    <property type="entry name" value="NOX_Duox_like_FAD_NADP"/>
    <property type="match status" value="1"/>
</dbReference>
<evidence type="ECO:0000256" key="3">
    <source>
        <dbReference type="ARBA" id="ARBA00022559"/>
    </source>
</evidence>
<comment type="caution">
    <text evidence="15">The sequence shown here is derived from an EMBL/GenBank/DDBJ whole genome shotgun (WGS) entry which is preliminary data.</text>
</comment>
<organism evidence="15 16">
    <name type="scientific">Brassica cretica</name>
    <name type="common">Mustard</name>
    <dbReference type="NCBI Taxonomy" id="69181"/>
    <lineage>
        <taxon>Eukaryota</taxon>
        <taxon>Viridiplantae</taxon>
        <taxon>Streptophyta</taxon>
        <taxon>Embryophyta</taxon>
        <taxon>Tracheophyta</taxon>
        <taxon>Spermatophyta</taxon>
        <taxon>Magnoliopsida</taxon>
        <taxon>eudicotyledons</taxon>
        <taxon>Gunneridae</taxon>
        <taxon>Pentapetalae</taxon>
        <taxon>rosids</taxon>
        <taxon>malvids</taxon>
        <taxon>Brassicales</taxon>
        <taxon>Brassicaceae</taxon>
        <taxon>Brassiceae</taxon>
        <taxon>Brassica</taxon>
    </lineage>
</organism>
<keyword evidence="4" id="KW-0285">Flavoprotein</keyword>
<dbReference type="InterPro" id="IPR013130">
    <property type="entry name" value="Fe3_Rdtase_TM_dom"/>
</dbReference>
<evidence type="ECO:0000313" key="16">
    <source>
        <dbReference type="Proteomes" id="UP000712600"/>
    </source>
</evidence>
<keyword evidence="11" id="KW-0560">Oxidoreductase</keyword>
<evidence type="ECO:0000256" key="7">
    <source>
        <dbReference type="ARBA" id="ARBA00022827"/>
    </source>
</evidence>
<keyword evidence="12 13" id="KW-0472">Membrane</keyword>
<evidence type="ECO:0000313" key="15">
    <source>
        <dbReference type="EMBL" id="KAF3502149.1"/>
    </source>
</evidence>
<feature type="transmembrane region" description="Helical" evidence="13">
    <location>
        <begin position="131"/>
        <end position="152"/>
    </location>
</feature>
<keyword evidence="10 13" id="KW-1133">Transmembrane helix</keyword>
<evidence type="ECO:0000256" key="5">
    <source>
        <dbReference type="ARBA" id="ARBA00022692"/>
    </source>
</evidence>
<dbReference type="AlphaFoldDB" id="A0A8S9NM35"/>
<dbReference type="GO" id="GO:0016174">
    <property type="term" value="F:NAD(P)H oxidase H2O2-forming activity"/>
    <property type="evidence" value="ECO:0007669"/>
    <property type="project" value="TreeGrafter"/>
</dbReference>
<comment type="subcellular location">
    <subcellularLocation>
        <location evidence="1">Membrane</location>
        <topology evidence="1">Multi-pass membrane protein</topology>
    </subcellularLocation>
</comment>
<evidence type="ECO:0000259" key="14">
    <source>
        <dbReference type="PROSITE" id="PS51384"/>
    </source>
</evidence>
<evidence type="ECO:0000256" key="10">
    <source>
        <dbReference type="ARBA" id="ARBA00022989"/>
    </source>
</evidence>
<reference evidence="15" key="1">
    <citation type="submission" date="2019-12" db="EMBL/GenBank/DDBJ databases">
        <title>Genome sequencing and annotation of Brassica cretica.</title>
        <authorList>
            <person name="Studholme D.J."/>
            <person name="Sarris P."/>
        </authorList>
    </citation>
    <scope>NUCLEOTIDE SEQUENCE</scope>
    <source>
        <strain evidence="15">PFS-109/04</strain>
        <tissue evidence="15">Leaf</tissue>
    </source>
</reference>
<keyword evidence="3" id="KW-0575">Peroxidase</keyword>
<accession>A0A8S9NM35</accession>
<name>A0A8S9NM35_BRACR</name>
<dbReference type="Proteomes" id="UP000712600">
    <property type="component" value="Unassembled WGS sequence"/>
</dbReference>
<feature type="transmembrane region" description="Helical" evidence="13">
    <location>
        <begin position="25"/>
        <end position="47"/>
    </location>
</feature>
<keyword evidence="5 13" id="KW-0812">Transmembrane</keyword>
<dbReference type="PANTHER" id="PTHR11972">
    <property type="entry name" value="NADPH OXIDASE"/>
    <property type="match status" value="1"/>
</dbReference>
<proteinExistence type="inferred from homology"/>
<keyword evidence="7" id="KW-0274">FAD</keyword>
<dbReference type="FunFam" id="2.40.30.10:FF:000019">
    <property type="entry name" value="Respiratory burst oxidase homolog A"/>
    <property type="match status" value="1"/>
</dbReference>
<dbReference type="SUPFAM" id="SSF63380">
    <property type="entry name" value="Riboflavin synthase domain-like"/>
    <property type="match status" value="1"/>
</dbReference>
<dbReference type="Pfam" id="PF08022">
    <property type="entry name" value="FAD_binding_8"/>
    <property type="match status" value="1"/>
</dbReference>
<evidence type="ECO:0000256" key="13">
    <source>
        <dbReference type="SAM" id="Phobius"/>
    </source>
</evidence>
<feature type="transmembrane region" description="Helical" evidence="13">
    <location>
        <begin position="91"/>
        <end position="111"/>
    </location>
</feature>
<evidence type="ECO:0000256" key="6">
    <source>
        <dbReference type="ARBA" id="ARBA00022723"/>
    </source>
</evidence>
<evidence type="ECO:0000256" key="1">
    <source>
        <dbReference type="ARBA" id="ARBA00004141"/>
    </source>
</evidence>
<evidence type="ECO:0000256" key="12">
    <source>
        <dbReference type="ARBA" id="ARBA00023136"/>
    </source>
</evidence>
<keyword evidence="8" id="KW-0106">Calcium</keyword>
<dbReference type="PANTHER" id="PTHR11972:SF153">
    <property type="entry name" value="SUPEROXIDE-GENERATING NADPH OXIDASE HEAVY CHAIN SUBUNIT A"/>
    <property type="match status" value="1"/>
</dbReference>
<comment type="similarity">
    <text evidence="2">Belongs to the RBOH (TC 5.B.1.3) family.</text>
</comment>
<dbReference type="InterPro" id="IPR017938">
    <property type="entry name" value="Riboflavin_synthase-like_b-brl"/>
</dbReference>
<gene>
    <name evidence="15" type="ORF">F2Q69_00040912</name>
</gene>
<keyword evidence="6" id="KW-0479">Metal-binding</keyword>
<dbReference type="GO" id="GO:0004601">
    <property type="term" value="F:peroxidase activity"/>
    <property type="evidence" value="ECO:0007669"/>
    <property type="project" value="UniProtKB-KW"/>
</dbReference>
<dbReference type="Gene3D" id="2.40.30.10">
    <property type="entry name" value="Translation factors"/>
    <property type="match status" value="1"/>
</dbReference>
<dbReference type="InterPro" id="IPR050369">
    <property type="entry name" value="RBOH/FRE"/>
</dbReference>
<dbReference type="InterPro" id="IPR017927">
    <property type="entry name" value="FAD-bd_FR_type"/>
</dbReference>
<dbReference type="GO" id="GO:0005886">
    <property type="term" value="C:plasma membrane"/>
    <property type="evidence" value="ECO:0007669"/>
    <property type="project" value="TreeGrafter"/>
</dbReference>
<feature type="domain" description="FAD-binding FR-type" evidence="14">
    <location>
        <begin position="163"/>
        <end position="261"/>
    </location>
</feature>
<sequence length="276" mass="31696">MCCLSSKADNVGLIFFVHALEVDSYTSLSLFVSTIAGAIVVAVILHVGDHIACDFPRIVRATEYDYNRYLFHYFQHKQPTYFDLVKGPEGITGILMIILMAISFTLATRWFRRNLVKLPKPFDRLTGFNAFWYSHHLFIIVYVLLVLHVLLYGGERTLRYFRSGSYSVRLLKVAIYPGNVLTLQMSKPSQFRYKSGQYMFVQCPAVSPFEWHPFSITSAPGDDYLSIHIRQLGDWTQELKRVFSEVCEPPVAGKSGLLRADETTKKRYNKNNKPKT</sequence>
<dbReference type="EMBL" id="QGKX02001621">
    <property type="protein sequence ID" value="KAF3502149.1"/>
    <property type="molecule type" value="Genomic_DNA"/>
</dbReference>
<evidence type="ECO:0000256" key="2">
    <source>
        <dbReference type="ARBA" id="ARBA00007975"/>
    </source>
</evidence>
<protein>
    <recommendedName>
        <fullName evidence="14">FAD-binding FR-type domain-containing protein</fullName>
    </recommendedName>
</protein>
<dbReference type="Pfam" id="PF01794">
    <property type="entry name" value="Ferric_reduct"/>
    <property type="match status" value="1"/>
</dbReference>
<evidence type="ECO:0000256" key="9">
    <source>
        <dbReference type="ARBA" id="ARBA00022857"/>
    </source>
</evidence>
<dbReference type="GO" id="GO:0046872">
    <property type="term" value="F:metal ion binding"/>
    <property type="evidence" value="ECO:0007669"/>
    <property type="project" value="UniProtKB-KW"/>
</dbReference>
<keyword evidence="9" id="KW-0521">NADP</keyword>
<evidence type="ECO:0000256" key="11">
    <source>
        <dbReference type="ARBA" id="ARBA00023002"/>
    </source>
</evidence>